<name>A0A2H9ZVM2_9ASPA</name>
<dbReference type="Proteomes" id="UP000236161">
    <property type="component" value="Unassembled WGS sequence"/>
</dbReference>
<dbReference type="PANTHER" id="PTHR33052">
    <property type="entry name" value="DUF4228 DOMAIN PROTEIN-RELATED"/>
    <property type="match status" value="1"/>
</dbReference>
<reference evidence="1 2" key="1">
    <citation type="journal article" date="2017" name="Nature">
        <title>The Apostasia genome and the evolution of orchids.</title>
        <authorList>
            <person name="Zhang G.Q."/>
            <person name="Liu K.W."/>
            <person name="Li Z."/>
            <person name="Lohaus R."/>
            <person name="Hsiao Y.Y."/>
            <person name="Niu S.C."/>
            <person name="Wang J.Y."/>
            <person name="Lin Y.C."/>
            <person name="Xu Q."/>
            <person name="Chen L.J."/>
            <person name="Yoshida K."/>
            <person name="Fujiwara S."/>
            <person name="Wang Z.W."/>
            <person name="Zhang Y.Q."/>
            <person name="Mitsuda N."/>
            <person name="Wang M."/>
            <person name="Liu G.H."/>
            <person name="Pecoraro L."/>
            <person name="Huang H.X."/>
            <person name="Xiao X.J."/>
            <person name="Lin M."/>
            <person name="Wu X.Y."/>
            <person name="Wu W.L."/>
            <person name="Chen Y.Y."/>
            <person name="Chang S.B."/>
            <person name="Sakamoto S."/>
            <person name="Ohme-Takagi M."/>
            <person name="Yagi M."/>
            <person name="Zeng S.J."/>
            <person name="Shen C.Y."/>
            <person name="Yeh C.M."/>
            <person name="Luo Y.B."/>
            <person name="Tsai W.C."/>
            <person name="Van de Peer Y."/>
            <person name="Liu Z.J."/>
        </authorList>
    </citation>
    <scope>NUCLEOTIDE SEQUENCE [LARGE SCALE GENOMIC DNA]</scope>
    <source>
        <strain evidence="2">cv. Shenzhen</strain>
        <tissue evidence="1">Stem</tissue>
    </source>
</reference>
<organism evidence="1 2">
    <name type="scientific">Apostasia shenzhenica</name>
    <dbReference type="NCBI Taxonomy" id="1088818"/>
    <lineage>
        <taxon>Eukaryota</taxon>
        <taxon>Viridiplantae</taxon>
        <taxon>Streptophyta</taxon>
        <taxon>Embryophyta</taxon>
        <taxon>Tracheophyta</taxon>
        <taxon>Spermatophyta</taxon>
        <taxon>Magnoliopsida</taxon>
        <taxon>Liliopsida</taxon>
        <taxon>Asparagales</taxon>
        <taxon>Orchidaceae</taxon>
        <taxon>Apostasioideae</taxon>
        <taxon>Apostasia</taxon>
    </lineage>
</organism>
<accession>A0A2H9ZVM2</accession>
<dbReference type="EMBL" id="KZ453531">
    <property type="protein sequence ID" value="PKA47355.1"/>
    <property type="molecule type" value="Genomic_DNA"/>
</dbReference>
<sequence length="197" mass="21288">MCGAYSSSCSSSVATGAGAGGDFYQPLTAKVIDVDGSLKEYPSTARAAGVLGLRHPSFVLCNADGFFFDRFIRATGSNQLLEPGMLYFVLPAARLEYPLAAEDMVTLAVKASSAIDAAARGSRKVMMGKKSWGWRWSRRRRKEVQILPVMAGVEDDGYRRINEASVGSWKTGKIDGDIAANKKLTRPRLSALEEEGN</sequence>
<proteinExistence type="predicted"/>
<dbReference type="AlphaFoldDB" id="A0A2H9ZVM2"/>
<keyword evidence="2" id="KW-1185">Reference proteome</keyword>
<gene>
    <name evidence="1" type="ORF">AXF42_Ash017300</name>
</gene>
<dbReference type="Pfam" id="PF14009">
    <property type="entry name" value="PADRE"/>
    <property type="match status" value="1"/>
</dbReference>
<evidence type="ECO:0000313" key="2">
    <source>
        <dbReference type="Proteomes" id="UP000236161"/>
    </source>
</evidence>
<evidence type="ECO:0000313" key="1">
    <source>
        <dbReference type="EMBL" id="PKA47355.1"/>
    </source>
</evidence>
<dbReference type="InterPro" id="IPR025322">
    <property type="entry name" value="PADRE_dom"/>
</dbReference>
<protein>
    <submittedName>
        <fullName evidence="1">Uncharacterized protein</fullName>
    </submittedName>
</protein>
<dbReference type="OrthoDB" id="843671at2759"/>
<dbReference type="STRING" id="1088818.A0A2H9ZVM2"/>